<name>A0A372MHK7_9SPIR</name>
<reference evidence="4" key="1">
    <citation type="submission" date="2018-08" db="EMBL/GenBank/DDBJ databases">
        <authorList>
            <person name="Grouzdev D.S."/>
            <person name="Krutkina M.S."/>
        </authorList>
    </citation>
    <scope>NUCLEOTIDE SEQUENCE [LARGE SCALE GENOMIC DNA]</scope>
    <source>
        <strain evidence="4">4-11</strain>
    </source>
</reference>
<gene>
    <name evidence="3" type="ORF">DYP60_08175</name>
</gene>
<proteinExistence type="predicted"/>
<evidence type="ECO:0000313" key="3">
    <source>
        <dbReference type="EMBL" id="RFU94816.1"/>
    </source>
</evidence>
<comment type="caution">
    <text evidence="3">The sequence shown here is derived from an EMBL/GenBank/DDBJ whole genome shotgun (WGS) entry which is preliminary data.</text>
</comment>
<dbReference type="Proteomes" id="UP000264002">
    <property type="component" value="Unassembled WGS sequence"/>
</dbReference>
<evidence type="ECO:0000256" key="2">
    <source>
        <dbReference type="SAM" id="SignalP"/>
    </source>
</evidence>
<dbReference type="Gene3D" id="1.20.1600.10">
    <property type="entry name" value="Outer membrane efflux proteins (OEP)"/>
    <property type="match status" value="1"/>
</dbReference>
<keyword evidence="4" id="KW-1185">Reference proteome</keyword>
<sequence length="471" mass="51224">MVLVLVLILGITSAFSQSLEDIVSKALGESSQMQDLEITKNNALLTQRISDAEEGVGISISSGTVSTTYDPSKNSYEFMTSGVGASFVLPNDGDTTISVSTGKMSYLPNGSAFAISPTVSASHTLTYGYTTDNRQSLANRQTELLATSSYESSKLNFTNTIYKQISSLLENEKAIKQTEKQIADLQRDLQQNLTLKLIREGSLTHETQKQAIASQEATLSGLKASRELLLKQYASLTGTSWEGVDSIPEPVLDFSSNEEGNSNVLMQSLALSMAKEDLALKMAEFENKSLKLSGGIASSTIDTVFNNDKGDINTVTPELSATLSGKQFSLTGKVEGTYDISKNDFTPTVSISGNWSNNPASTADSLTVQKLQNEVLLAEIAYADAKNDYQQSATSLENRIASWNLSYMLLGQTMDYHKQVLEQQQDLAKRGLATQREVDDAAFTSQMDAYDMATTLLEGLQLENEIRILQI</sequence>
<accession>A0A372MHK7</accession>
<feature type="signal peptide" evidence="2">
    <location>
        <begin position="1"/>
        <end position="16"/>
    </location>
</feature>
<feature type="coiled-coil region" evidence="1">
    <location>
        <begin position="168"/>
        <end position="195"/>
    </location>
</feature>
<keyword evidence="1" id="KW-0175">Coiled coil</keyword>
<keyword evidence="2" id="KW-0732">Signal</keyword>
<dbReference type="AlphaFoldDB" id="A0A372MHK7"/>
<organism evidence="3 4">
    <name type="scientific">Sphaerochaeta halotolerans</name>
    <dbReference type="NCBI Taxonomy" id="2293840"/>
    <lineage>
        <taxon>Bacteria</taxon>
        <taxon>Pseudomonadati</taxon>
        <taxon>Spirochaetota</taxon>
        <taxon>Spirochaetia</taxon>
        <taxon>Spirochaetales</taxon>
        <taxon>Sphaerochaetaceae</taxon>
        <taxon>Sphaerochaeta</taxon>
    </lineage>
</organism>
<evidence type="ECO:0000256" key="1">
    <source>
        <dbReference type="SAM" id="Coils"/>
    </source>
</evidence>
<feature type="chain" id="PRO_5016960248" evidence="2">
    <location>
        <begin position="17"/>
        <end position="471"/>
    </location>
</feature>
<evidence type="ECO:0000313" key="4">
    <source>
        <dbReference type="Proteomes" id="UP000264002"/>
    </source>
</evidence>
<reference evidence="3 4" key="2">
    <citation type="submission" date="2018-09" db="EMBL/GenBank/DDBJ databases">
        <title>Genome of Sphaerochaeta halotolerans strain 4-11.</title>
        <authorList>
            <person name="Nazina T.N."/>
            <person name="Sokolova D.S."/>
        </authorList>
    </citation>
    <scope>NUCLEOTIDE SEQUENCE [LARGE SCALE GENOMIC DNA]</scope>
    <source>
        <strain evidence="3 4">4-11</strain>
    </source>
</reference>
<dbReference type="EMBL" id="QUWK01000007">
    <property type="protein sequence ID" value="RFU94816.1"/>
    <property type="molecule type" value="Genomic_DNA"/>
</dbReference>
<dbReference type="SUPFAM" id="SSF56954">
    <property type="entry name" value="Outer membrane efflux proteins (OEP)"/>
    <property type="match status" value="2"/>
</dbReference>
<protein>
    <submittedName>
        <fullName evidence="3">TolC family protein</fullName>
    </submittedName>
</protein>